<feature type="domain" description="Ribulose bisphosphate carboxylase large subunit C-terminal" evidence="5">
    <location>
        <begin position="134"/>
        <end position="413"/>
    </location>
</feature>
<sequence>MTRIFADYELESPVSLERAAATIAGEQSSGTFVRLPNETDDLRSRSGATVEQIVVEDVRKTPSLPCRLDSDRFERGRIRLSWPIETMGPSLPNLLATVAGNLFELAEVSALRLLDVTFPDAFATANPGPAFGVAGTRALTGVDTGPMIGTIIKPSVGLNPTQTADLVADLVRGGIDFIKDDELQANGPACPLEERVQAVMRVVNRDADRTGKKAMVAFNITGDIDEMKRGHDIVRDAGGTCIMVSMHCVGLAGMLALRRHSDLPIHAHRAGWGLYSRSPDIGISYVAWQKFWRLAGADHLHVNGLSNKFSEPDDSVQASARAVLSPLFENGQGLEAMPVFSSGQTALQLPGSIAAAGSQDFLICAGGGIMGHPGGVAGGVESMRQAADAVASGQSLGDYAQDHPALAKALETFGGRVG</sequence>
<dbReference type="PROSITE" id="PS00157">
    <property type="entry name" value="RUBISCO_LARGE"/>
    <property type="match status" value="1"/>
</dbReference>
<dbReference type="RefSeq" id="WP_306734233.1">
    <property type="nucleotide sequence ID" value="NZ_JANHAX010000001.1"/>
</dbReference>
<dbReference type="Pfam" id="PF00016">
    <property type="entry name" value="RuBisCO_large"/>
    <property type="match status" value="1"/>
</dbReference>
<reference evidence="7" key="1">
    <citation type="submission" date="2022-07" db="EMBL/GenBank/DDBJ databases">
        <authorList>
            <person name="Otstavnykh N."/>
            <person name="Isaeva M."/>
            <person name="Bystritskaya E."/>
        </authorList>
    </citation>
    <scope>NUCLEOTIDE SEQUENCE</scope>
    <source>
        <strain evidence="7">KCTC 52189</strain>
    </source>
</reference>
<evidence type="ECO:0000256" key="1">
    <source>
        <dbReference type="ARBA" id="ARBA00001946"/>
    </source>
</evidence>
<dbReference type="InterPro" id="IPR000685">
    <property type="entry name" value="RuBisCO_lsu_C"/>
</dbReference>
<protein>
    <submittedName>
        <fullName evidence="7">Ribulose-bisphosphate carboxylase large subunit family protein</fullName>
    </submittedName>
</protein>
<feature type="domain" description="Ribulose bisphosphate carboxylase large subunit ferrodoxin-like N-terminal" evidence="6">
    <location>
        <begin position="12"/>
        <end position="121"/>
    </location>
</feature>
<proteinExistence type="inferred from homology"/>
<organism evidence="7 8">
    <name type="scientific">Marimonas arenosa</name>
    <dbReference type="NCBI Taxonomy" id="1795305"/>
    <lineage>
        <taxon>Bacteria</taxon>
        <taxon>Pseudomonadati</taxon>
        <taxon>Pseudomonadota</taxon>
        <taxon>Alphaproteobacteria</taxon>
        <taxon>Rhodobacterales</taxon>
        <taxon>Paracoccaceae</taxon>
        <taxon>Marimonas</taxon>
    </lineage>
</organism>
<dbReference type="AlphaFoldDB" id="A0AAE3WC87"/>
<comment type="similarity">
    <text evidence="4">Belongs to the RuBisCO large chain family.</text>
</comment>
<evidence type="ECO:0000256" key="4">
    <source>
        <dbReference type="RuleBase" id="RU003834"/>
    </source>
</evidence>
<dbReference type="GO" id="GO:0016984">
    <property type="term" value="F:ribulose-bisphosphate carboxylase activity"/>
    <property type="evidence" value="ECO:0007669"/>
    <property type="project" value="InterPro"/>
</dbReference>
<dbReference type="SFLD" id="SFLDG00301">
    <property type="entry name" value="RuBisCO-like_proteins"/>
    <property type="match status" value="1"/>
</dbReference>
<evidence type="ECO:0000313" key="8">
    <source>
        <dbReference type="Proteomes" id="UP001226762"/>
    </source>
</evidence>
<dbReference type="GO" id="GO:0000287">
    <property type="term" value="F:magnesium ion binding"/>
    <property type="evidence" value="ECO:0007669"/>
    <property type="project" value="InterPro"/>
</dbReference>
<dbReference type="Gene3D" id="3.30.70.150">
    <property type="entry name" value="RuBisCO large subunit, N-terminal domain"/>
    <property type="match status" value="1"/>
</dbReference>
<dbReference type="InterPro" id="IPR036376">
    <property type="entry name" value="RuBisCO_lsu_C_sf"/>
</dbReference>
<dbReference type="InterPro" id="IPR017443">
    <property type="entry name" value="RuBisCO_lsu_fd_N"/>
</dbReference>
<name>A0AAE3WC87_9RHOB</name>
<evidence type="ECO:0000259" key="5">
    <source>
        <dbReference type="Pfam" id="PF00016"/>
    </source>
</evidence>
<dbReference type="Proteomes" id="UP001226762">
    <property type="component" value="Unassembled WGS sequence"/>
</dbReference>
<reference evidence="7" key="2">
    <citation type="submission" date="2023-02" db="EMBL/GenBank/DDBJ databases">
        <title>'Rhodoalgimonas zhirmunskyi' gen. nov., isolated from a red alga.</title>
        <authorList>
            <person name="Nedashkovskaya O.I."/>
            <person name="Otstavnykh N.Y."/>
            <person name="Bystritskaya E.P."/>
            <person name="Balabanova L.A."/>
            <person name="Isaeva M.P."/>
        </authorList>
    </citation>
    <scope>NUCLEOTIDE SEQUENCE</scope>
    <source>
        <strain evidence="7">KCTC 52189</strain>
    </source>
</reference>
<keyword evidence="8" id="KW-1185">Reference proteome</keyword>
<evidence type="ECO:0000313" key="7">
    <source>
        <dbReference type="EMBL" id="MDQ2088978.1"/>
    </source>
</evidence>
<dbReference type="SUPFAM" id="SSF54966">
    <property type="entry name" value="RuBisCO, large subunit, small (N-terminal) domain"/>
    <property type="match status" value="1"/>
</dbReference>
<evidence type="ECO:0000256" key="2">
    <source>
        <dbReference type="ARBA" id="ARBA00022723"/>
    </source>
</evidence>
<dbReference type="Pfam" id="PF02788">
    <property type="entry name" value="RuBisCO_large_N"/>
    <property type="match status" value="1"/>
</dbReference>
<dbReference type="PANTHER" id="PTHR42704">
    <property type="entry name" value="RIBULOSE BISPHOSPHATE CARBOXYLASE"/>
    <property type="match status" value="1"/>
</dbReference>
<gene>
    <name evidence="7" type="ORF">NO357_03565</name>
</gene>
<evidence type="ECO:0000259" key="6">
    <source>
        <dbReference type="Pfam" id="PF02788"/>
    </source>
</evidence>
<dbReference type="InterPro" id="IPR020878">
    <property type="entry name" value="RuBisCo_large_chain_AS"/>
</dbReference>
<dbReference type="SUPFAM" id="SSF51649">
    <property type="entry name" value="RuBisCo, C-terminal domain"/>
    <property type="match status" value="1"/>
</dbReference>
<keyword evidence="3" id="KW-0460">Magnesium</keyword>
<accession>A0AAE3WC87</accession>
<dbReference type="Gene3D" id="3.20.20.110">
    <property type="entry name" value="Ribulose bisphosphate carboxylase, large subunit, C-terminal domain"/>
    <property type="match status" value="1"/>
</dbReference>
<keyword evidence="2" id="KW-0479">Metal-binding</keyword>
<comment type="cofactor">
    <cofactor evidence="1">
        <name>Mg(2+)</name>
        <dbReference type="ChEBI" id="CHEBI:18420"/>
    </cofactor>
</comment>
<comment type="caution">
    <text evidence="7">The sequence shown here is derived from an EMBL/GenBank/DDBJ whole genome shotgun (WGS) entry which is preliminary data.</text>
</comment>
<dbReference type="GO" id="GO:0015977">
    <property type="term" value="P:carbon fixation"/>
    <property type="evidence" value="ECO:0007669"/>
    <property type="project" value="InterPro"/>
</dbReference>
<dbReference type="SFLD" id="SFLDS00014">
    <property type="entry name" value="RuBisCO"/>
    <property type="match status" value="1"/>
</dbReference>
<dbReference type="PANTHER" id="PTHR42704:SF17">
    <property type="entry name" value="RIBULOSE BISPHOSPHATE CARBOXYLASE LARGE CHAIN"/>
    <property type="match status" value="1"/>
</dbReference>
<evidence type="ECO:0000256" key="3">
    <source>
        <dbReference type="ARBA" id="ARBA00022842"/>
    </source>
</evidence>
<dbReference type="InterPro" id="IPR036422">
    <property type="entry name" value="RuBisCO_lsu_N_sf"/>
</dbReference>
<dbReference type="CDD" id="cd08207">
    <property type="entry name" value="RLP_NonPhot"/>
    <property type="match status" value="1"/>
</dbReference>
<dbReference type="InterPro" id="IPR033966">
    <property type="entry name" value="RuBisCO"/>
</dbReference>
<dbReference type="EMBL" id="JANHAX010000001">
    <property type="protein sequence ID" value="MDQ2088978.1"/>
    <property type="molecule type" value="Genomic_DNA"/>
</dbReference>